<protein>
    <recommendedName>
        <fullName evidence="3">TetR family transcriptional regulator</fullName>
    </recommendedName>
</protein>
<dbReference type="Proteomes" id="UP001160130">
    <property type="component" value="Unassembled WGS sequence"/>
</dbReference>
<comment type="caution">
    <text evidence="1">The sequence shown here is derived from an EMBL/GenBank/DDBJ whole genome shotgun (WGS) entry which is preliminary data.</text>
</comment>
<organism evidence="1 2">
    <name type="scientific">Mycolicibacterium frederiksbergense</name>
    <dbReference type="NCBI Taxonomy" id="117567"/>
    <lineage>
        <taxon>Bacteria</taxon>
        <taxon>Bacillati</taxon>
        <taxon>Actinomycetota</taxon>
        <taxon>Actinomycetes</taxon>
        <taxon>Mycobacteriales</taxon>
        <taxon>Mycobacteriaceae</taxon>
        <taxon>Mycolicibacterium</taxon>
    </lineage>
</organism>
<accession>A0ABT6L125</accession>
<evidence type="ECO:0000313" key="1">
    <source>
        <dbReference type="EMBL" id="MDH6196643.1"/>
    </source>
</evidence>
<keyword evidence="2" id="KW-1185">Reference proteome</keyword>
<proteinExistence type="predicted"/>
<evidence type="ECO:0008006" key="3">
    <source>
        <dbReference type="Google" id="ProtNLM"/>
    </source>
</evidence>
<name>A0ABT6L125_9MYCO</name>
<evidence type="ECO:0000313" key="2">
    <source>
        <dbReference type="Proteomes" id="UP001160130"/>
    </source>
</evidence>
<dbReference type="RefSeq" id="WP_280833269.1">
    <property type="nucleotide sequence ID" value="NZ_JARXVE010000005.1"/>
</dbReference>
<dbReference type="EMBL" id="JARXVE010000005">
    <property type="protein sequence ID" value="MDH6196643.1"/>
    <property type="molecule type" value="Genomic_DNA"/>
</dbReference>
<sequence length="162" mass="17561">MTTSVDARATRSALPLIAQVSVGAWRVITTGVTPQSRSEEVELQPQPLPPVESYQIAAAVMAHRYVQLSIESAIQGREASRIIDEMVDEWCGTPPWPHRWPHPTWPVPGPEPGPRPNEDLVATGRMVGALVLASVGSRLADGELGNAMLRGAERLTDKALTR</sequence>
<reference evidence="1 2" key="1">
    <citation type="submission" date="2023-04" db="EMBL/GenBank/DDBJ databases">
        <title>Forest soil microbial communities from Buena Vista Peninsula, Colon Province, Panama.</title>
        <authorList>
            <person name="Bouskill N."/>
        </authorList>
    </citation>
    <scope>NUCLEOTIDE SEQUENCE [LARGE SCALE GENOMIC DNA]</scope>
    <source>
        <strain evidence="1 2">AC80</strain>
    </source>
</reference>
<gene>
    <name evidence="1" type="ORF">M2272_003296</name>
</gene>